<feature type="transmembrane region" description="Helical" evidence="1">
    <location>
        <begin position="20"/>
        <end position="46"/>
    </location>
</feature>
<proteinExistence type="predicted"/>
<feature type="transmembrane region" description="Helical" evidence="1">
    <location>
        <begin position="53"/>
        <end position="78"/>
    </location>
</feature>
<dbReference type="Proteomes" id="UP000325536">
    <property type="component" value="Chromosome"/>
</dbReference>
<sequence>MVLLSSTVSRYSSGTSCKAVAIRISSLILIFSAAAFSAAAFSAAAFSAAAFSAAAFSAAAFSAAAFSAAAFSAAAFSAAAFSAAAFSAAAFSAAAFSVVVFCIAVCVFVEIDAGLLLLLLQAVRLSAIMVRALIFCNGCRDMTFPLFALF</sequence>
<dbReference type="EMBL" id="CP031699">
    <property type="protein sequence ID" value="QEY25040.1"/>
    <property type="molecule type" value="Genomic_DNA"/>
</dbReference>
<protein>
    <submittedName>
        <fullName evidence="2">Uncharacterized protein</fullName>
    </submittedName>
</protein>
<dbReference type="SUPFAM" id="SSF141571">
    <property type="entry name" value="Pentapeptide repeat-like"/>
    <property type="match status" value="1"/>
</dbReference>
<dbReference type="KEGG" id="naq:D0T90_07815"/>
<keyword evidence="3" id="KW-1185">Reference proteome</keyword>
<feature type="transmembrane region" description="Helical" evidence="1">
    <location>
        <begin position="84"/>
        <end position="108"/>
    </location>
</feature>
<keyword evidence="1" id="KW-1133">Transmembrane helix</keyword>
<evidence type="ECO:0000256" key="1">
    <source>
        <dbReference type="SAM" id="Phobius"/>
    </source>
</evidence>
<keyword evidence="1" id="KW-0812">Transmembrane</keyword>
<dbReference type="AlphaFoldDB" id="A0A5P3MU65"/>
<gene>
    <name evidence="2" type="ORF">D0T90_07815</name>
</gene>
<evidence type="ECO:0000313" key="2">
    <source>
        <dbReference type="EMBL" id="QEY25040.1"/>
    </source>
</evidence>
<feature type="transmembrane region" description="Helical" evidence="1">
    <location>
        <begin position="115"/>
        <end position="134"/>
    </location>
</feature>
<evidence type="ECO:0000313" key="3">
    <source>
        <dbReference type="Proteomes" id="UP000325536"/>
    </source>
</evidence>
<name>A0A5P3MU65_NEIAN</name>
<accession>A0A5P3MU65</accession>
<dbReference type="Gene3D" id="2.160.20.80">
    <property type="entry name" value="E3 ubiquitin-protein ligase SopA"/>
    <property type="match status" value="1"/>
</dbReference>
<organism evidence="2 3">
    <name type="scientific">Neisseria animalis</name>
    <dbReference type="NCBI Taxonomy" id="492"/>
    <lineage>
        <taxon>Bacteria</taxon>
        <taxon>Pseudomonadati</taxon>
        <taxon>Pseudomonadota</taxon>
        <taxon>Betaproteobacteria</taxon>
        <taxon>Neisseriales</taxon>
        <taxon>Neisseriaceae</taxon>
        <taxon>Neisseria</taxon>
    </lineage>
</organism>
<keyword evidence="1" id="KW-0472">Membrane</keyword>
<reference evidence="2 3" key="1">
    <citation type="submission" date="2018-08" db="EMBL/GenBank/DDBJ databases">
        <title>Neisseria animalis ATCC 49930 complete genome.</title>
        <authorList>
            <person name="Veseli I.A."/>
            <person name="Mascarenhas dos Santos A.C."/>
            <person name="Buttler R."/>
            <person name="Pombert J.-F."/>
        </authorList>
    </citation>
    <scope>NUCLEOTIDE SEQUENCE [LARGE SCALE GENOMIC DNA]</scope>
    <source>
        <strain evidence="2 3">ATCC 49930</strain>
    </source>
</reference>